<gene>
    <name evidence="1" type="ORF">GDO78_002283</name>
</gene>
<accession>A0A8J6K263</accession>
<dbReference type="Proteomes" id="UP000770717">
    <property type="component" value="Unassembled WGS sequence"/>
</dbReference>
<organism evidence="1 2">
    <name type="scientific">Eleutherodactylus coqui</name>
    <name type="common">Puerto Rican coqui</name>
    <dbReference type="NCBI Taxonomy" id="57060"/>
    <lineage>
        <taxon>Eukaryota</taxon>
        <taxon>Metazoa</taxon>
        <taxon>Chordata</taxon>
        <taxon>Craniata</taxon>
        <taxon>Vertebrata</taxon>
        <taxon>Euteleostomi</taxon>
        <taxon>Amphibia</taxon>
        <taxon>Batrachia</taxon>
        <taxon>Anura</taxon>
        <taxon>Neobatrachia</taxon>
        <taxon>Hyloidea</taxon>
        <taxon>Eleutherodactylidae</taxon>
        <taxon>Eleutherodactylinae</taxon>
        <taxon>Eleutherodactylus</taxon>
        <taxon>Eleutherodactylus</taxon>
    </lineage>
</organism>
<evidence type="ECO:0000313" key="1">
    <source>
        <dbReference type="EMBL" id="KAG9476812.1"/>
    </source>
</evidence>
<keyword evidence="2" id="KW-1185">Reference proteome</keyword>
<reference evidence="1" key="1">
    <citation type="thesis" date="2020" institute="ProQuest LLC" country="789 East Eisenhower Parkway, Ann Arbor, MI, USA">
        <title>Comparative Genomics and Chromosome Evolution.</title>
        <authorList>
            <person name="Mudd A.B."/>
        </authorList>
    </citation>
    <scope>NUCLEOTIDE SEQUENCE</scope>
    <source>
        <strain evidence="1">HN-11 Male</strain>
        <tissue evidence="1">Kidney and liver</tissue>
    </source>
</reference>
<proteinExistence type="predicted"/>
<protein>
    <submittedName>
        <fullName evidence="1">Uncharacterized protein</fullName>
    </submittedName>
</protein>
<evidence type="ECO:0000313" key="2">
    <source>
        <dbReference type="Proteomes" id="UP000770717"/>
    </source>
</evidence>
<sequence>MSCLTTLLYHAVNNVFTPPLWPRRSRSIRHKPLFTNRRWKLEHLAVLDSMLTGLCVYRNIQHHGWRPFVYTIRLSAKPNCSCFWDQKRKSSEFYLSIHRLRTSLSAVK</sequence>
<dbReference type="AlphaFoldDB" id="A0A8J6K263"/>
<dbReference type="EMBL" id="WNTK01000010">
    <property type="protein sequence ID" value="KAG9476812.1"/>
    <property type="molecule type" value="Genomic_DNA"/>
</dbReference>
<comment type="caution">
    <text evidence="1">The sequence shown here is derived from an EMBL/GenBank/DDBJ whole genome shotgun (WGS) entry which is preliminary data.</text>
</comment>
<name>A0A8J6K263_ELECQ</name>